<proteinExistence type="predicted"/>
<gene>
    <name evidence="2" type="ORF">PMAYCL1PPCAC_27526</name>
</gene>
<dbReference type="Proteomes" id="UP001328107">
    <property type="component" value="Unassembled WGS sequence"/>
</dbReference>
<protein>
    <recommendedName>
        <fullName evidence="4">CX domain-containing protein</fullName>
    </recommendedName>
</protein>
<evidence type="ECO:0008006" key="4">
    <source>
        <dbReference type="Google" id="ProtNLM"/>
    </source>
</evidence>
<keyword evidence="3" id="KW-1185">Reference proteome</keyword>
<evidence type="ECO:0000313" key="2">
    <source>
        <dbReference type="EMBL" id="GMR57331.1"/>
    </source>
</evidence>
<dbReference type="EMBL" id="BTRK01000006">
    <property type="protein sequence ID" value="GMR57331.1"/>
    <property type="molecule type" value="Genomic_DNA"/>
</dbReference>
<dbReference type="AlphaFoldDB" id="A0AAN5IC51"/>
<evidence type="ECO:0000313" key="3">
    <source>
        <dbReference type="Proteomes" id="UP001328107"/>
    </source>
</evidence>
<keyword evidence="1" id="KW-0812">Transmembrane</keyword>
<keyword evidence="1" id="KW-1133">Transmembrane helix</keyword>
<organism evidence="2 3">
    <name type="scientific">Pristionchus mayeri</name>
    <dbReference type="NCBI Taxonomy" id="1317129"/>
    <lineage>
        <taxon>Eukaryota</taxon>
        <taxon>Metazoa</taxon>
        <taxon>Ecdysozoa</taxon>
        <taxon>Nematoda</taxon>
        <taxon>Chromadorea</taxon>
        <taxon>Rhabditida</taxon>
        <taxon>Rhabditina</taxon>
        <taxon>Diplogasteromorpha</taxon>
        <taxon>Diplogasteroidea</taxon>
        <taxon>Neodiplogasteridae</taxon>
        <taxon>Pristionchus</taxon>
    </lineage>
</organism>
<keyword evidence="1" id="KW-0472">Membrane</keyword>
<feature type="transmembrane region" description="Helical" evidence="1">
    <location>
        <begin position="124"/>
        <end position="146"/>
    </location>
</feature>
<accession>A0AAN5IC51</accession>
<reference evidence="3" key="1">
    <citation type="submission" date="2022-10" db="EMBL/GenBank/DDBJ databases">
        <title>Genome assembly of Pristionchus species.</title>
        <authorList>
            <person name="Yoshida K."/>
            <person name="Sommer R.J."/>
        </authorList>
    </citation>
    <scope>NUCLEOTIDE SEQUENCE [LARGE SCALE GENOMIC DNA]</scope>
    <source>
        <strain evidence="3">RS5460</strain>
    </source>
</reference>
<comment type="caution">
    <text evidence="2">The sequence shown here is derived from an EMBL/GenBank/DDBJ whole genome shotgun (WGS) entry which is preliminary data.</text>
</comment>
<name>A0AAN5IC51_9BILA</name>
<sequence length="225" mass="25342">MGIPFDSLSSASEHSDGEVVSKASSDSLFWSTTAFDTVPAFLVAELRSVRLLARPQQSYFVYDGNASILEARTCHMRVVDTELIDRISPSSFASPSETVKIHSVEVLFFCSRWCCEPDCCQLKASIWLIAFFSVCSLLLYLLYFCANDYRRRELMRKIFKNYRPVRRSNALRKKSSSVGMSTTRARWKDAPKISIEPPTPSNTVAVECDAETAVSFNFADNDVIL</sequence>
<evidence type="ECO:0000256" key="1">
    <source>
        <dbReference type="SAM" id="Phobius"/>
    </source>
</evidence>